<name>A0ABZ2MAP0_9BACT</name>
<evidence type="ECO:0000256" key="1">
    <source>
        <dbReference type="SAM" id="Phobius"/>
    </source>
</evidence>
<protein>
    <submittedName>
        <fullName evidence="2">Uncharacterized protein</fullName>
    </submittedName>
</protein>
<feature type="transmembrane region" description="Helical" evidence="1">
    <location>
        <begin position="238"/>
        <end position="256"/>
    </location>
</feature>
<reference evidence="2 3" key="1">
    <citation type="submission" date="2021-12" db="EMBL/GenBank/DDBJ databases">
        <title>Discovery of the Pendulisporaceae a myxobacterial family with distinct sporulation behavior and unique specialized metabolism.</title>
        <authorList>
            <person name="Garcia R."/>
            <person name="Popoff A."/>
            <person name="Bader C.D."/>
            <person name="Loehr J."/>
            <person name="Walesch S."/>
            <person name="Walt C."/>
            <person name="Boldt J."/>
            <person name="Bunk B."/>
            <person name="Haeckl F.J.F.P.J."/>
            <person name="Gunesch A.P."/>
            <person name="Birkelbach J."/>
            <person name="Nuebel U."/>
            <person name="Pietschmann T."/>
            <person name="Bach T."/>
            <person name="Mueller R."/>
        </authorList>
    </citation>
    <scope>NUCLEOTIDE SEQUENCE [LARGE SCALE GENOMIC DNA]</scope>
    <source>
        <strain evidence="2 3">MSr11954</strain>
    </source>
</reference>
<dbReference type="Proteomes" id="UP001370348">
    <property type="component" value="Chromosome"/>
</dbReference>
<evidence type="ECO:0000313" key="2">
    <source>
        <dbReference type="EMBL" id="WXB19574.1"/>
    </source>
</evidence>
<evidence type="ECO:0000313" key="3">
    <source>
        <dbReference type="Proteomes" id="UP001370348"/>
    </source>
</evidence>
<keyword evidence="1" id="KW-1133">Transmembrane helix</keyword>
<keyword evidence="3" id="KW-1185">Reference proteome</keyword>
<dbReference type="EMBL" id="CP089984">
    <property type="protein sequence ID" value="WXB19574.1"/>
    <property type="molecule type" value="Genomic_DNA"/>
</dbReference>
<proteinExistence type="predicted"/>
<accession>A0ABZ2MAP0</accession>
<feature type="transmembrane region" description="Helical" evidence="1">
    <location>
        <begin position="6"/>
        <end position="24"/>
    </location>
</feature>
<sequence>MAYLLPVLFCAIAAFLFVLVAVYVRGARRAHAAIDAELSRRGIHVQGLGMNGAPLPATPSVFGAPERGIVLTRRDGIRASLSPHPAQGAAALPGFGPVAPLHTLVEMPTDLPDQMICAHERAQAVFGAFPPSPQHTGNARFDARFGIFAPPVGAAGYHADPIPWVRTPSATTLFTNFDVLGFTALHVHAGRARMLFAPQAVDGLVAALDTGASLARPHEACPPAQPPSRLMMNSAKGIALLLVAMLVPMVLGSSMVPRLTGMGFEIAGSTVACPQGGSFHYSYRPNRMSTCTHASGTYAADRTAYALWQFALWAPYVLMATAASVGLYFKLRRDTARVVLRNLAP</sequence>
<gene>
    <name evidence="2" type="ORF">LZC94_20400</name>
</gene>
<organism evidence="2 3">
    <name type="scientific">Pendulispora albinea</name>
    <dbReference type="NCBI Taxonomy" id="2741071"/>
    <lineage>
        <taxon>Bacteria</taxon>
        <taxon>Pseudomonadati</taxon>
        <taxon>Myxococcota</taxon>
        <taxon>Myxococcia</taxon>
        <taxon>Myxococcales</taxon>
        <taxon>Sorangiineae</taxon>
        <taxon>Pendulisporaceae</taxon>
        <taxon>Pendulispora</taxon>
    </lineage>
</organism>
<feature type="transmembrane region" description="Helical" evidence="1">
    <location>
        <begin position="310"/>
        <end position="331"/>
    </location>
</feature>
<dbReference type="RefSeq" id="WP_394829181.1">
    <property type="nucleotide sequence ID" value="NZ_CP089984.1"/>
</dbReference>
<keyword evidence="1" id="KW-0472">Membrane</keyword>
<keyword evidence="1" id="KW-0812">Transmembrane</keyword>